<feature type="domain" description="Toprim" evidence="2">
    <location>
        <begin position="172"/>
        <end position="270"/>
    </location>
</feature>
<dbReference type="CDD" id="cd00188">
    <property type="entry name" value="TOPRIM"/>
    <property type="match status" value="1"/>
</dbReference>
<comment type="caution">
    <text evidence="3">The sequence shown here is derived from an EMBL/GenBank/DDBJ whole genome shotgun (WGS) entry which is preliminary data.</text>
</comment>
<evidence type="ECO:0000256" key="1">
    <source>
        <dbReference type="SAM" id="MobiDB-lite"/>
    </source>
</evidence>
<gene>
    <name evidence="3" type="ORF">ASZ90_000114</name>
</gene>
<reference evidence="3" key="1">
    <citation type="journal article" date="2015" name="Proc. Natl. Acad. Sci. U.S.A.">
        <title>Networks of energetic and metabolic interactions define dynamics in microbial communities.</title>
        <authorList>
            <person name="Embree M."/>
            <person name="Liu J.K."/>
            <person name="Al-Bassam M.M."/>
            <person name="Zengler K."/>
        </authorList>
    </citation>
    <scope>NUCLEOTIDE SEQUENCE</scope>
</reference>
<protein>
    <recommendedName>
        <fullName evidence="2">Toprim domain-containing protein</fullName>
    </recommendedName>
</protein>
<dbReference type="EMBL" id="LNQE01000012">
    <property type="protein sequence ID" value="KUG29973.1"/>
    <property type="molecule type" value="Genomic_DNA"/>
</dbReference>
<name>A0A0W8GA27_9ZZZZ</name>
<proteinExistence type="predicted"/>
<evidence type="ECO:0000259" key="2">
    <source>
        <dbReference type="Pfam" id="PF13362"/>
    </source>
</evidence>
<dbReference type="AlphaFoldDB" id="A0A0W8GA27"/>
<dbReference type="InterPro" id="IPR025048">
    <property type="entry name" value="DUF3987"/>
</dbReference>
<sequence length="778" mass="84543">MDQVISDGQLHRCGTTGKEHGQDGAYVFHPDPPASGWYQNFRSGDKETWTATDGARLTPEDRSVLKARMERDKAARQAEEDRRYTEARGRAKRILADCPACRADHPYLVKKGVPPVDGLRLARDGRLVVPVLDETGAVMSLQFIAADGGKRFMTGGQVAGGYFAIKGGKGALYVVEGLATGLTVHGATGETVLAAFNCGNLMAVAVMAREKYPAREIILVADDDHKTDGNPGIAKATEAARAVGGKVAVPRFTDHAGKSDFNDLATAEGMETVKTQLAEAREPEVVEAPLEDCAPIPFDEHLPPPIPPDLIPGIIKDFSLAVAEAIQVPFELALCNALGTLAVAAQRKFRIQVKDGYSVGVNIYALCPLPPGERKSATVEACKRPLIEWGKQARLGAAEHIQAAESERRTMEKVIEAKRAAAARSATPEARREAIEEIKALERELPEVPAWPRLLADDFTPEALGALMEKHGERIGLLEAEGGIFDTLAGRYSHNVPNLDAVLKFWDGESCQIDRRGREAVSLDNPHLTLVISPQPDVVRGLADKPGFRGRGLVGRFLYFMPQSLLGYRSGETLPVPTAIADAWTAIITRILTLPWAVDEHGENTAHVVRLDPDALSRWMSFDKAVEMELRPGGEFEHMKDWGGKFPGQAVRLAGLFHVAVTPEPHLHPLAGDTMRAALSVAGILAEHAKAAYSLMGSNPAMECARSILQWIVRDHVEQFSGRDALRAVRGRFPTMEQVNPGLALLEERAFIRQSDASRTGPGRKPSAAYVTNPLTWR</sequence>
<organism evidence="3">
    <name type="scientific">hydrocarbon metagenome</name>
    <dbReference type="NCBI Taxonomy" id="938273"/>
    <lineage>
        <taxon>unclassified sequences</taxon>
        <taxon>metagenomes</taxon>
        <taxon>ecological metagenomes</taxon>
    </lineage>
</organism>
<feature type="region of interest" description="Disordered" evidence="1">
    <location>
        <begin position="1"/>
        <end position="24"/>
    </location>
</feature>
<dbReference type="InterPro" id="IPR006171">
    <property type="entry name" value="TOPRIM_dom"/>
</dbReference>
<accession>A0A0W8GA27</accession>
<dbReference type="Pfam" id="PF13148">
    <property type="entry name" value="DUF3987"/>
    <property type="match status" value="1"/>
</dbReference>
<dbReference type="Pfam" id="PF13362">
    <property type="entry name" value="Toprim_3"/>
    <property type="match status" value="1"/>
</dbReference>
<feature type="region of interest" description="Disordered" evidence="1">
    <location>
        <begin position="756"/>
        <end position="778"/>
    </location>
</feature>
<evidence type="ECO:0000313" key="3">
    <source>
        <dbReference type="EMBL" id="KUG29973.1"/>
    </source>
</evidence>